<comment type="caution">
    <text evidence="2">The sequence shown here is derived from an EMBL/GenBank/DDBJ whole genome shotgun (WGS) entry which is preliminary data.</text>
</comment>
<keyword evidence="1" id="KW-0472">Membrane</keyword>
<keyword evidence="1" id="KW-1133">Transmembrane helix</keyword>
<keyword evidence="1" id="KW-0812">Transmembrane</keyword>
<dbReference type="Pfam" id="PF14030">
    <property type="entry name" value="DUF4245"/>
    <property type="match status" value="1"/>
</dbReference>
<feature type="transmembrane region" description="Helical" evidence="1">
    <location>
        <begin position="12"/>
        <end position="32"/>
    </location>
</feature>
<gene>
    <name evidence="2" type="ORF">IE331_12090</name>
</gene>
<proteinExistence type="predicted"/>
<dbReference type="AlphaFoldDB" id="A0A927K511"/>
<dbReference type="Proteomes" id="UP000616839">
    <property type="component" value="Unassembled WGS sequence"/>
</dbReference>
<accession>A0A927K511</accession>
<evidence type="ECO:0000256" key="1">
    <source>
        <dbReference type="SAM" id="Phobius"/>
    </source>
</evidence>
<dbReference type="RefSeq" id="WP_192143676.1">
    <property type="nucleotide sequence ID" value="NZ_JACYXZ010000003.1"/>
</dbReference>
<sequence length="183" mass="19319">MSEQGGRYQRSMGGMVGALVVTVAVIVAFVAFRAATRDDLVVDRPPVDYLTSVEGIQAGDGLPVVYPARLPDGWQATVVDYDVGTSWSLSLLTDEESFVGLRQGTDPVEDLVEEFVDADAEEGEPVELDSQVAGTWRTFTDSGGDYAVAAEVEGTSVVVLGGAGEEQVRGFAESLVTTPLDPS</sequence>
<evidence type="ECO:0000313" key="2">
    <source>
        <dbReference type="EMBL" id="MBD8870367.1"/>
    </source>
</evidence>
<name>A0A927K511_9ACTN</name>
<evidence type="ECO:0000313" key="3">
    <source>
        <dbReference type="Proteomes" id="UP000616839"/>
    </source>
</evidence>
<organism evidence="2 3">
    <name type="scientific">Nocardioides donggukensis</name>
    <dbReference type="NCBI Taxonomy" id="2774019"/>
    <lineage>
        <taxon>Bacteria</taxon>
        <taxon>Bacillati</taxon>
        <taxon>Actinomycetota</taxon>
        <taxon>Actinomycetes</taxon>
        <taxon>Propionibacteriales</taxon>
        <taxon>Nocardioidaceae</taxon>
        <taxon>Nocardioides</taxon>
    </lineage>
</organism>
<protein>
    <submittedName>
        <fullName evidence="2">DUF4245 domain-containing protein</fullName>
    </submittedName>
</protein>
<dbReference type="EMBL" id="JACYXZ010000003">
    <property type="protein sequence ID" value="MBD8870367.1"/>
    <property type="molecule type" value="Genomic_DNA"/>
</dbReference>
<keyword evidence="3" id="KW-1185">Reference proteome</keyword>
<reference evidence="2" key="1">
    <citation type="submission" date="2020-09" db="EMBL/GenBank/DDBJ databases">
        <title>Nocardioides sp. strain MJB4 16S ribosomal RNA gene Genome sequencing and assembly.</title>
        <authorList>
            <person name="Kim I."/>
        </authorList>
    </citation>
    <scope>NUCLEOTIDE SEQUENCE</scope>
    <source>
        <strain evidence="2">MJB4</strain>
    </source>
</reference>
<dbReference type="InterPro" id="IPR025339">
    <property type="entry name" value="DUF4245"/>
</dbReference>